<feature type="compositionally biased region" description="Polar residues" evidence="1">
    <location>
        <begin position="758"/>
        <end position="770"/>
    </location>
</feature>
<sequence length="801" mass="88583">MAADSSSSSSSSSSDTEAPPKPRQAYQPFQVSQLRALASARPSASSTSKHVASTVHQLSNVKAKSDTSLASHSIPSLELASGNANDVTVIDSSSDSSSSVPVSPISLTGQKPPNHPIELSEYESMPPNTVASRAKVQLERDVNTVRSNFEGYQVQTNKRLDRMEDRQTRFEKQQEQVLGKLDILINRTEELPALNTPTIKNEKSVTDSYFTMANQIQGRRYRDKAVEGIPIKHKSQAIAFTQEVAKASLGGVRHLTSQVPKFYFKDGQPDFFPAQFTGKDGYCKPRPHWNIPFADNHHWFSVFIKVFRSMIPADESEFAAVCNQFTDRQILVLLHDGPFKSLSGGWKRENKPKQTKGSEAENEATESRKVDKKAKKRVAGRLEHKTLTRQTYRPLVIQVAGPEWNALWAKSVMSPDLTDSEGGKLVKRPGWRAEWSTEMYEGIDDTEWGKELAKPGVHRPLARRTVELVDDVPPVIYSGTGEDKTLVKIPRAMLSKDWRKTPKGAAWMKASAHLIDNNLRHKPDISAFLKSHRSRKLCIMEREEEPEREEVVAYDGEDEDEDFSIGDGGGEGEGKDNGEPVVTNVSTSGKIEIDPQLLGPSQAKPQARRPRLHGAKVIGLSADVPAIQTNLIAPTSHPMGNAPLLPPYLPLQPQHPIPVSLWDVPAQVVHQHPPSAPASPSHADHVPAAESQVPTTYYNSNSYSPHLESSTQPPQSFWQMPPPPTLSQQNATIHALEPTEKKKKKKRSKAKAVEQDDSGSLSAPEATNQLEEPPKKRSRGRPPGSKNKKTIEKERLAANSR</sequence>
<evidence type="ECO:0000313" key="3">
    <source>
        <dbReference type="Proteomes" id="UP000030108"/>
    </source>
</evidence>
<dbReference type="EMBL" id="JATN01000319">
    <property type="protein sequence ID" value="EUC61270.1"/>
    <property type="molecule type" value="Genomic_DNA"/>
</dbReference>
<feature type="compositionally biased region" description="Basic and acidic residues" evidence="1">
    <location>
        <begin position="789"/>
        <end position="801"/>
    </location>
</feature>
<feature type="compositionally biased region" description="Basic residues" evidence="1">
    <location>
        <begin position="741"/>
        <end position="750"/>
    </location>
</feature>
<accession>X8JBB0</accession>
<feature type="compositionally biased region" description="Basic and acidic residues" evidence="1">
    <location>
        <begin position="346"/>
        <end position="369"/>
    </location>
</feature>
<dbReference type="OrthoDB" id="3246520at2759"/>
<reference evidence="3" key="1">
    <citation type="journal article" date="2014" name="Genome Announc.">
        <title>Draft genome sequence of the plant-pathogenic soil fungus Rhizoctonia solani anastomosis group 3 strain Rhs1AP.</title>
        <authorList>
            <person name="Cubeta M.A."/>
            <person name="Thomas E."/>
            <person name="Dean R.A."/>
            <person name="Jabaji S."/>
            <person name="Neate S.M."/>
            <person name="Tavantzis S."/>
            <person name="Toda T."/>
            <person name="Vilgalys R."/>
            <person name="Bharathan N."/>
            <person name="Fedorova-Abrams N."/>
            <person name="Pakala S.B."/>
            <person name="Pakala S.M."/>
            <person name="Zafar N."/>
            <person name="Joardar V."/>
            <person name="Losada L."/>
            <person name="Nierman W.C."/>
        </authorList>
    </citation>
    <scope>NUCLEOTIDE SEQUENCE [LARGE SCALE GENOMIC DNA]</scope>
    <source>
        <strain evidence="3">AG-3</strain>
    </source>
</reference>
<feature type="compositionally biased region" description="Low complexity" evidence="1">
    <location>
        <begin position="32"/>
        <end position="48"/>
    </location>
</feature>
<feature type="compositionally biased region" description="Low complexity" evidence="1">
    <location>
        <begin position="90"/>
        <end position="106"/>
    </location>
</feature>
<evidence type="ECO:0000256" key="1">
    <source>
        <dbReference type="SAM" id="MobiDB-lite"/>
    </source>
</evidence>
<dbReference type="AlphaFoldDB" id="X8JBB0"/>
<comment type="caution">
    <text evidence="2">The sequence shown here is derived from an EMBL/GenBank/DDBJ whole genome shotgun (WGS) entry which is preliminary data.</text>
</comment>
<proteinExistence type="predicted"/>
<gene>
    <name evidence="2" type="ORF">RSOL_390340</name>
</gene>
<feature type="non-terminal residue" evidence="2">
    <location>
        <position position="801"/>
    </location>
</feature>
<evidence type="ECO:0000313" key="2">
    <source>
        <dbReference type="EMBL" id="EUC61270.1"/>
    </source>
</evidence>
<protein>
    <submittedName>
        <fullName evidence="2">Uncharacterized protein</fullName>
    </submittedName>
</protein>
<feature type="compositionally biased region" description="Low complexity" evidence="1">
    <location>
        <begin position="1"/>
        <end position="14"/>
    </location>
</feature>
<dbReference type="Proteomes" id="UP000030108">
    <property type="component" value="Unassembled WGS sequence"/>
</dbReference>
<feature type="region of interest" description="Disordered" evidence="1">
    <location>
        <begin position="88"/>
        <end position="116"/>
    </location>
</feature>
<feature type="region of interest" description="Disordered" evidence="1">
    <location>
        <begin position="695"/>
        <end position="801"/>
    </location>
</feature>
<feature type="region of interest" description="Disordered" evidence="1">
    <location>
        <begin position="559"/>
        <end position="579"/>
    </location>
</feature>
<feature type="region of interest" description="Disordered" evidence="1">
    <location>
        <begin position="1"/>
        <end position="55"/>
    </location>
</feature>
<organism evidence="2 3">
    <name type="scientific">Rhizoctonia solani AG-3 Rhs1AP</name>
    <dbReference type="NCBI Taxonomy" id="1086054"/>
    <lineage>
        <taxon>Eukaryota</taxon>
        <taxon>Fungi</taxon>
        <taxon>Dikarya</taxon>
        <taxon>Basidiomycota</taxon>
        <taxon>Agaricomycotina</taxon>
        <taxon>Agaricomycetes</taxon>
        <taxon>Cantharellales</taxon>
        <taxon>Ceratobasidiaceae</taxon>
        <taxon>Rhizoctonia</taxon>
    </lineage>
</organism>
<feature type="region of interest" description="Disordered" evidence="1">
    <location>
        <begin position="344"/>
        <end position="376"/>
    </location>
</feature>
<name>X8JBB0_9AGAM</name>
<feature type="compositionally biased region" description="Polar residues" evidence="1">
    <location>
        <begin position="695"/>
        <end position="711"/>
    </location>
</feature>